<dbReference type="Proteomes" id="UP001501666">
    <property type="component" value="Unassembled WGS sequence"/>
</dbReference>
<comment type="caution">
    <text evidence="2">The sequence shown here is derived from an EMBL/GenBank/DDBJ whole genome shotgun (WGS) entry which is preliminary data.</text>
</comment>
<dbReference type="Pfam" id="PF05147">
    <property type="entry name" value="LANC_like"/>
    <property type="match status" value="1"/>
</dbReference>
<dbReference type="EMBL" id="BAAATE010000041">
    <property type="protein sequence ID" value="GAA2695611.1"/>
    <property type="molecule type" value="Genomic_DNA"/>
</dbReference>
<feature type="region of interest" description="Disordered" evidence="1">
    <location>
        <begin position="1"/>
        <end position="20"/>
    </location>
</feature>
<protein>
    <submittedName>
        <fullName evidence="2">Lanthionine synthetase C family protein</fullName>
    </submittedName>
</protein>
<dbReference type="SMART" id="SM01260">
    <property type="entry name" value="LANC_like"/>
    <property type="match status" value="1"/>
</dbReference>
<evidence type="ECO:0000256" key="1">
    <source>
        <dbReference type="SAM" id="MobiDB-lite"/>
    </source>
</evidence>
<dbReference type="Gene3D" id="1.50.10.20">
    <property type="match status" value="1"/>
</dbReference>
<sequence length="453" mass="48630">MTPTETAAPPHGEQDTGTRAKAAAVVADLADRLADPRSVAERAAAPDNTRPLSDGTRLPVWHPVSITDGYPALALLYAELAHTDAAYRKVAHGHLRQAAAEAAQTQTAGLYVGPFALAFAASRAVRRPGEYASVLTRLDERAATWVPDWLRPERERIEAGRAGTDFMTYDVVTGVTGVGRHLLDRDGEHARSALAEILAYLVALTRPLAGAHAALPGWWVRHAPDGQMVDGYEGHGNLGLAHGIAGPLALLALAWHAGVRVPGQDEAMASIADWLLDWHRADEGGAYWPPWLERQEFDTRPAELPRGRSGWCYGVPGTARALQLAGMALDRTDWRDFAVEALRGTLTLTDKRHGAEDAGLCHGWAGLLHLTRLVARDSGDAELADAATRLAQRTLDLYDPEAPFGFRAATLVHHETIDTPGFLEGAAGIALALHAFAEDKPTASGWDAALLVR</sequence>
<dbReference type="PRINTS" id="PR01950">
    <property type="entry name" value="LANCSUPER"/>
</dbReference>
<dbReference type="RefSeq" id="WP_346155431.1">
    <property type="nucleotide sequence ID" value="NZ_BAAATE010000041.1"/>
</dbReference>
<keyword evidence="3" id="KW-1185">Reference proteome</keyword>
<organism evidence="2 3">
    <name type="scientific">Nonomuraea recticatena</name>
    <dbReference type="NCBI Taxonomy" id="46178"/>
    <lineage>
        <taxon>Bacteria</taxon>
        <taxon>Bacillati</taxon>
        <taxon>Actinomycetota</taxon>
        <taxon>Actinomycetes</taxon>
        <taxon>Streptosporangiales</taxon>
        <taxon>Streptosporangiaceae</taxon>
        <taxon>Nonomuraea</taxon>
    </lineage>
</organism>
<proteinExistence type="predicted"/>
<dbReference type="PRINTS" id="PR01955">
    <property type="entry name" value="LANCFRANKIA"/>
</dbReference>
<dbReference type="CDD" id="cd04793">
    <property type="entry name" value="LanC"/>
    <property type="match status" value="1"/>
</dbReference>
<reference evidence="2 3" key="1">
    <citation type="journal article" date="2019" name="Int. J. Syst. Evol. Microbiol.">
        <title>The Global Catalogue of Microorganisms (GCM) 10K type strain sequencing project: providing services to taxonomists for standard genome sequencing and annotation.</title>
        <authorList>
            <consortium name="The Broad Institute Genomics Platform"/>
            <consortium name="The Broad Institute Genome Sequencing Center for Infectious Disease"/>
            <person name="Wu L."/>
            <person name="Ma J."/>
        </authorList>
    </citation>
    <scope>NUCLEOTIDE SEQUENCE [LARGE SCALE GENOMIC DNA]</scope>
    <source>
        <strain evidence="2 3">JCM 6835</strain>
    </source>
</reference>
<evidence type="ECO:0000313" key="2">
    <source>
        <dbReference type="EMBL" id="GAA2695611.1"/>
    </source>
</evidence>
<gene>
    <name evidence="2" type="ORF">GCM10010412_088590</name>
</gene>
<name>A0ABN3TAM2_9ACTN</name>
<dbReference type="InterPro" id="IPR007822">
    <property type="entry name" value="LANC-like"/>
</dbReference>
<accession>A0ABN3TAM2</accession>
<evidence type="ECO:0000313" key="3">
    <source>
        <dbReference type="Proteomes" id="UP001501666"/>
    </source>
</evidence>
<dbReference type="SUPFAM" id="SSF158745">
    <property type="entry name" value="LanC-like"/>
    <property type="match status" value="1"/>
</dbReference>
<dbReference type="InterPro" id="IPR033889">
    <property type="entry name" value="LanC"/>
</dbReference>